<reference evidence="2" key="1">
    <citation type="submission" date="2016-10" db="EMBL/GenBank/DDBJ databases">
        <authorList>
            <person name="Varghese N."/>
            <person name="Submissions S."/>
        </authorList>
    </citation>
    <scope>NUCLEOTIDE SEQUENCE [LARGE SCALE GENOMIC DNA]</scope>
    <source>
        <strain evidence="2">Nm69</strain>
    </source>
</reference>
<dbReference type="EMBL" id="FOSP01000001">
    <property type="protein sequence ID" value="SFK13170.1"/>
    <property type="molecule type" value="Genomic_DNA"/>
</dbReference>
<evidence type="ECO:0000313" key="2">
    <source>
        <dbReference type="Proteomes" id="UP000199533"/>
    </source>
</evidence>
<organism evidence="1 2">
    <name type="scientific">Nitrosomonas aestuarii</name>
    <dbReference type="NCBI Taxonomy" id="52441"/>
    <lineage>
        <taxon>Bacteria</taxon>
        <taxon>Pseudomonadati</taxon>
        <taxon>Pseudomonadota</taxon>
        <taxon>Betaproteobacteria</taxon>
        <taxon>Nitrosomonadales</taxon>
        <taxon>Nitrosomonadaceae</taxon>
        <taxon>Nitrosomonas</taxon>
    </lineage>
</organism>
<evidence type="ECO:0000313" key="1">
    <source>
        <dbReference type="EMBL" id="SFK13170.1"/>
    </source>
</evidence>
<dbReference type="Proteomes" id="UP000199533">
    <property type="component" value="Unassembled WGS sequence"/>
</dbReference>
<keyword evidence="2" id="KW-1185">Reference proteome</keyword>
<gene>
    <name evidence="1" type="ORF">SAMN05216302_100161</name>
</gene>
<dbReference type="STRING" id="52441.SAMN05216302_100161"/>
<accession>A0A1I3X0S7</accession>
<sequence length="31" mass="3815">MELEDFVEILIIYKCTVFSLIYRTKVIAYWN</sequence>
<proteinExistence type="predicted"/>
<protein>
    <submittedName>
        <fullName evidence="1">Uncharacterized protein</fullName>
    </submittedName>
</protein>
<dbReference type="AlphaFoldDB" id="A0A1I3X0S7"/>
<name>A0A1I3X0S7_9PROT</name>